<dbReference type="InterPro" id="IPR035897">
    <property type="entry name" value="Toll_tir_struct_dom_sf"/>
</dbReference>
<keyword evidence="3" id="KW-1185">Reference proteome</keyword>
<proteinExistence type="predicted"/>
<dbReference type="eggNOG" id="COG4995">
    <property type="taxonomic scope" value="Bacteria"/>
</dbReference>
<keyword evidence="2" id="KW-0675">Receptor</keyword>
<dbReference type="HOGENOM" id="CLU_885100_0_0_0"/>
<reference evidence="2 3" key="1">
    <citation type="journal article" date="2009" name="Appl. Environ. Microbiol.">
        <title>Three genomes from the phylum Acidobacteria provide insight into the lifestyles of these microorganisms in soils.</title>
        <authorList>
            <person name="Ward N.L."/>
            <person name="Challacombe J.F."/>
            <person name="Janssen P.H."/>
            <person name="Henrissat B."/>
            <person name="Coutinho P.M."/>
            <person name="Wu M."/>
            <person name="Xie G."/>
            <person name="Haft D.H."/>
            <person name="Sait M."/>
            <person name="Badger J."/>
            <person name="Barabote R.D."/>
            <person name="Bradley B."/>
            <person name="Brettin T.S."/>
            <person name="Brinkac L.M."/>
            <person name="Bruce D."/>
            <person name="Creasy T."/>
            <person name="Daugherty S.C."/>
            <person name="Davidsen T.M."/>
            <person name="DeBoy R.T."/>
            <person name="Detter J.C."/>
            <person name="Dodson R.J."/>
            <person name="Durkin A.S."/>
            <person name="Ganapathy A."/>
            <person name="Gwinn-Giglio M."/>
            <person name="Han C.S."/>
            <person name="Khouri H."/>
            <person name="Kiss H."/>
            <person name="Kothari S.P."/>
            <person name="Madupu R."/>
            <person name="Nelson K.E."/>
            <person name="Nelson W.C."/>
            <person name="Paulsen I."/>
            <person name="Penn K."/>
            <person name="Ren Q."/>
            <person name="Rosovitz M.J."/>
            <person name="Selengut J.D."/>
            <person name="Shrivastava S."/>
            <person name="Sullivan S.A."/>
            <person name="Tapia R."/>
            <person name="Thompson L.S."/>
            <person name="Watkins K.L."/>
            <person name="Yang Q."/>
            <person name="Yu C."/>
            <person name="Zafar N."/>
            <person name="Zhou L."/>
            <person name="Kuske C.R."/>
        </authorList>
    </citation>
    <scope>NUCLEOTIDE SEQUENCE [LARGE SCALE GENOMIC DNA]</scope>
    <source>
        <strain evidence="2 3">Ellin345</strain>
    </source>
</reference>
<dbReference type="Proteomes" id="UP000002432">
    <property type="component" value="Chromosome"/>
</dbReference>
<dbReference type="PROSITE" id="PS50104">
    <property type="entry name" value="TIR"/>
    <property type="match status" value="1"/>
</dbReference>
<dbReference type="EnsemblBacteria" id="ABF42475">
    <property type="protein sequence ID" value="ABF42475"/>
    <property type="gene ID" value="Acid345_3474"/>
</dbReference>
<dbReference type="Pfam" id="PF13676">
    <property type="entry name" value="TIR_2"/>
    <property type="match status" value="1"/>
</dbReference>
<dbReference type="EMBL" id="CP000360">
    <property type="protein sequence ID" value="ABF42475.1"/>
    <property type="molecule type" value="Genomic_DNA"/>
</dbReference>
<evidence type="ECO:0000313" key="3">
    <source>
        <dbReference type="Proteomes" id="UP000002432"/>
    </source>
</evidence>
<evidence type="ECO:0000259" key="1">
    <source>
        <dbReference type="PROSITE" id="PS50104"/>
    </source>
</evidence>
<sequence length="311" mass="34911">MPPKVFVSYASEDKQRFVLQFATELRANGVEAWLDRWEILPGDSLVEKLFNEGLKNADAVIVVVSSTSVVKPWVKAELDTATVNRITKQVKIIPVVIDSCEIPESLKSLLWVRIHNLQSYVDELHQILSAIFEVRTKPPIGDPPSYVKERQISGLQQSDCALFRALYDHWINAGREVLSVNEASELVPSLGKDQFLDSSEILEEKGYVRITHLSGSGSRGIGILRPSLNGFMVYMRAYNPGFEDEARRVAMMILNHGLMNARTIAEETGLNLFVVGKILEWFASSRWLKLSATIGSVHIVSISPSLKRQYQ</sequence>
<organism evidence="2 3">
    <name type="scientific">Koribacter versatilis (strain Ellin345)</name>
    <dbReference type="NCBI Taxonomy" id="204669"/>
    <lineage>
        <taxon>Bacteria</taxon>
        <taxon>Pseudomonadati</taxon>
        <taxon>Acidobacteriota</taxon>
        <taxon>Terriglobia</taxon>
        <taxon>Terriglobales</taxon>
        <taxon>Candidatus Korobacteraceae</taxon>
        <taxon>Candidatus Korobacter</taxon>
    </lineage>
</organism>
<dbReference type="GO" id="GO:0007165">
    <property type="term" value="P:signal transduction"/>
    <property type="evidence" value="ECO:0007669"/>
    <property type="project" value="InterPro"/>
</dbReference>
<protein>
    <submittedName>
        <fullName evidence="2">Toll-Interleukin receptor</fullName>
    </submittedName>
</protein>
<dbReference type="OrthoDB" id="128728at2"/>
<dbReference type="InterPro" id="IPR000157">
    <property type="entry name" value="TIR_dom"/>
</dbReference>
<dbReference type="KEGG" id="aba:Acid345_3474"/>
<dbReference type="Gene3D" id="3.40.50.10140">
    <property type="entry name" value="Toll/interleukin-1 receptor homology (TIR) domain"/>
    <property type="match status" value="1"/>
</dbReference>
<feature type="domain" description="TIR" evidence="1">
    <location>
        <begin position="1"/>
        <end position="132"/>
    </location>
</feature>
<dbReference type="AlphaFoldDB" id="Q1IKX5"/>
<dbReference type="STRING" id="204669.Acid345_3474"/>
<name>Q1IKX5_KORVE</name>
<evidence type="ECO:0000313" key="2">
    <source>
        <dbReference type="EMBL" id="ABF42475.1"/>
    </source>
</evidence>
<dbReference type="RefSeq" id="WP_011524274.1">
    <property type="nucleotide sequence ID" value="NC_008009.1"/>
</dbReference>
<dbReference type="SMART" id="SM00255">
    <property type="entry name" value="TIR"/>
    <property type="match status" value="1"/>
</dbReference>
<accession>Q1IKX5</accession>
<dbReference type="SUPFAM" id="SSF52200">
    <property type="entry name" value="Toll/Interleukin receptor TIR domain"/>
    <property type="match status" value="1"/>
</dbReference>
<gene>
    <name evidence="2" type="ordered locus">Acid345_3474</name>
</gene>